<dbReference type="RefSeq" id="WP_106302277.1">
    <property type="nucleotide sequence ID" value="NZ_PVWO01000066.1"/>
</dbReference>
<feature type="domain" description="Methyltransferase FkbM" evidence="1">
    <location>
        <begin position="52"/>
        <end position="188"/>
    </location>
</feature>
<dbReference type="GO" id="GO:0016197">
    <property type="term" value="P:endosomal transport"/>
    <property type="evidence" value="ECO:0007669"/>
    <property type="project" value="TreeGrafter"/>
</dbReference>
<name>A0A2T1GIU7_9CYAN</name>
<dbReference type="Gene3D" id="3.40.50.150">
    <property type="entry name" value="Vaccinia Virus protein VP39"/>
    <property type="match status" value="1"/>
</dbReference>
<dbReference type="AlphaFoldDB" id="A0A2T1GIU7"/>
<comment type="caution">
    <text evidence="2">The sequence shown here is derived from an EMBL/GenBank/DDBJ whole genome shotgun (WGS) entry which is preliminary data.</text>
</comment>
<proteinExistence type="predicted"/>
<dbReference type="GO" id="GO:0005737">
    <property type="term" value="C:cytoplasm"/>
    <property type="evidence" value="ECO:0007669"/>
    <property type="project" value="GOC"/>
</dbReference>
<dbReference type="PANTHER" id="PTHR34009">
    <property type="entry name" value="PROTEIN STAR"/>
    <property type="match status" value="1"/>
</dbReference>
<dbReference type="OrthoDB" id="9810122at2"/>
<dbReference type="SUPFAM" id="SSF53335">
    <property type="entry name" value="S-adenosyl-L-methionine-dependent methyltransferases"/>
    <property type="match status" value="1"/>
</dbReference>
<dbReference type="Pfam" id="PF05050">
    <property type="entry name" value="Methyltransf_21"/>
    <property type="match status" value="1"/>
</dbReference>
<dbReference type="EMBL" id="PVWO01000066">
    <property type="protein sequence ID" value="PSB57683.1"/>
    <property type="molecule type" value="Genomic_DNA"/>
</dbReference>
<accession>A0A2T1GIU7</accession>
<dbReference type="GO" id="GO:0006888">
    <property type="term" value="P:endoplasmic reticulum to Golgi vesicle-mediated transport"/>
    <property type="evidence" value="ECO:0007669"/>
    <property type="project" value="TreeGrafter"/>
</dbReference>
<evidence type="ECO:0000313" key="2">
    <source>
        <dbReference type="EMBL" id="PSB57683.1"/>
    </source>
</evidence>
<dbReference type="PANTHER" id="PTHR34009:SF2">
    <property type="entry name" value="PROTEIN STAR"/>
    <property type="match status" value="1"/>
</dbReference>
<protein>
    <recommendedName>
        <fullName evidence="1">Methyltransferase FkbM domain-containing protein</fullName>
    </recommendedName>
</protein>
<keyword evidence="3" id="KW-1185">Reference proteome</keyword>
<gene>
    <name evidence="2" type="ORF">C7B77_07500</name>
</gene>
<evidence type="ECO:0000313" key="3">
    <source>
        <dbReference type="Proteomes" id="UP000238937"/>
    </source>
</evidence>
<sequence>MGYLRRKIIDRVARFIPALLPASRQYYNETNNDRWIVEYIFPGKRNGYFLEAGAANGKECSSCYILERELGWTGICVEPSDYFFDTLVINRPQSICKRVCLSDRAGTVTYIEGSDETISPYLSGIKSNLETVKSQGKEVVQKGSAVEKPAVTLGELLDKCNAPKIIDYAAFDIEGSELDVLSVFPFDRYIFLALSLECDRSIRALMTELLTSKGYHPSHNPFNRDKPWEMYWLHESVC</sequence>
<organism evidence="2 3">
    <name type="scientific">Chamaesiphon polymorphus CCALA 037</name>
    <dbReference type="NCBI Taxonomy" id="2107692"/>
    <lineage>
        <taxon>Bacteria</taxon>
        <taxon>Bacillati</taxon>
        <taxon>Cyanobacteriota</taxon>
        <taxon>Cyanophyceae</taxon>
        <taxon>Gomontiellales</taxon>
        <taxon>Chamaesiphonaceae</taxon>
        <taxon>Chamaesiphon</taxon>
    </lineage>
</organism>
<dbReference type="Proteomes" id="UP000238937">
    <property type="component" value="Unassembled WGS sequence"/>
</dbReference>
<reference evidence="2 3" key="1">
    <citation type="submission" date="2018-03" db="EMBL/GenBank/DDBJ databases">
        <title>The ancient ancestry and fast evolution of plastids.</title>
        <authorList>
            <person name="Moore K.R."/>
            <person name="Magnabosco C."/>
            <person name="Momper L."/>
            <person name="Gold D.A."/>
            <person name="Bosak T."/>
            <person name="Fournier G.P."/>
        </authorList>
    </citation>
    <scope>NUCLEOTIDE SEQUENCE [LARGE SCALE GENOMIC DNA]</scope>
    <source>
        <strain evidence="2 3">CCALA 037</strain>
    </source>
</reference>
<evidence type="ECO:0000259" key="1">
    <source>
        <dbReference type="Pfam" id="PF05050"/>
    </source>
</evidence>
<dbReference type="InterPro" id="IPR006342">
    <property type="entry name" value="FkbM_mtfrase"/>
</dbReference>
<dbReference type="GO" id="GO:0005886">
    <property type="term" value="C:plasma membrane"/>
    <property type="evidence" value="ECO:0007669"/>
    <property type="project" value="TreeGrafter"/>
</dbReference>
<dbReference type="InterPro" id="IPR029063">
    <property type="entry name" value="SAM-dependent_MTases_sf"/>
</dbReference>
<dbReference type="InterPro" id="IPR053202">
    <property type="entry name" value="EGF_Rcpt_Signaling_Reg"/>
</dbReference>